<dbReference type="EMBL" id="CP038802">
    <property type="protein sequence ID" value="UTY29585.1"/>
    <property type="molecule type" value="Genomic_DNA"/>
</dbReference>
<reference evidence="3" key="1">
    <citation type="submission" date="2019-04" db="EMBL/GenBank/DDBJ databases">
        <title>Whole genome sequencing of oral phylogroup 2 treponemes.</title>
        <authorList>
            <person name="Chan Y."/>
            <person name="Zeng H.H."/>
            <person name="Yu X.L."/>
            <person name="Leung W.K."/>
            <person name="Watt R.M."/>
        </authorList>
    </citation>
    <scope>NUCLEOTIDE SEQUENCE</scope>
    <source>
        <strain evidence="3">OMZ 847</strain>
    </source>
</reference>
<evidence type="ECO:0000313" key="3">
    <source>
        <dbReference type="EMBL" id="UTY29585.1"/>
    </source>
</evidence>
<sequence length="151" mass="16398">MDTINYLEVYHRISILAKEKGINLSDLKEIGINPQIFTRMKAEPPSIPSADKIYQIAHYFNTSVEYLLTGKGCTNEELTPEEYSLLINYRKLSSLDIETAKAIRKTVQQLAENPKKDAANSAAGIGAGFALAGIGAAIGIIAALLSANKDK</sequence>
<dbReference type="PROSITE" id="PS50943">
    <property type="entry name" value="HTH_CROC1"/>
    <property type="match status" value="1"/>
</dbReference>
<dbReference type="Proteomes" id="UP001059401">
    <property type="component" value="Chromosome"/>
</dbReference>
<keyword evidence="4" id="KW-1185">Reference proteome</keyword>
<keyword evidence="1" id="KW-0472">Membrane</keyword>
<keyword evidence="1" id="KW-1133">Transmembrane helix</keyword>
<name>A0ABY5HWS9_9SPIR</name>
<proteinExistence type="predicted"/>
<accession>A0ABY5HWS9</accession>
<feature type="transmembrane region" description="Helical" evidence="1">
    <location>
        <begin position="122"/>
        <end position="145"/>
    </location>
</feature>
<keyword evidence="1" id="KW-0812">Transmembrane</keyword>
<protein>
    <submittedName>
        <fullName evidence="3">XRE family transcriptional regulator</fullName>
    </submittedName>
</protein>
<dbReference type="Pfam" id="PF13443">
    <property type="entry name" value="HTH_26"/>
    <property type="match status" value="1"/>
</dbReference>
<organism evidence="3 4">
    <name type="scientific">Treponema putidum</name>
    <dbReference type="NCBI Taxonomy" id="221027"/>
    <lineage>
        <taxon>Bacteria</taxon>
        <taxon>Pseudomonadati</taxon>
        <taxon>Spirochaetota</taxon>
        <taxon>Spirochaetia</taxon>
        <taxon>Spirochaetales</taxon>
        <taxon>Treponemataceae</taxon>
        <taxon>Treponema</taxon>
    </lineage>
</organism>
<dbReference type="SUPFAM" id="SSF47413">
    <property type="entry name" value="lambda repressor-like DNA-binding domains"/>
    <property type="match status" value="1"/>
</dbReference>
<feature type="domain" description="HTH cro/C1-type" evidence="2">
    <location>
        <begin position="46"/>
        <end position="67"/>
    </location>
</feature>
<dbReference type="InterPro" id="IPR001387">
    <property type="entry name" value="Cro/C1-type_HTH"/>
</dbReference>
<dbReference type="RefSeq" id="WP_044978047.1">
    <property type="nucleotide sequence ID" value="NZ_CP009228.1"/>
</dbReference>
<evidence type="ECO:0000313" key="4">
    <source>
        <dbReference type="Proteomes" id="UP001059401"/>
    </source>
</evidence>
<evidence type="ECO:0000256" key="1">
    <source>
        <dbReference type="SAM" id="Phobius"/>
    </source>
</evidence>
<evidence type="ECO:0000259" key="2">
    <source>
        <dbReference type="PROSITE" id="PS50943"/>
    </source>
</evidence>
<dbReference type="Gene3D" id="1.10.260.40">
    <property type="entry name" value="lambda repressor-like DNA-binding domains"/>
    <property type="match status" value="1"/>
</dbReference>
<dbReference type="InterPro" id="IPR010982">
    <property type="entry name" value="Lambda_DNA-bd_dom_sf"/>
</dbReference>
<gene>
    <name evidence="3" type="ORF">E4N76_11885</name>
</gene>